<dbReference type="InterPro" id="IPR036390">
    <property type="entry name" value="WH_DNA-bd_sf"/>
</dbReference>
<dbReference type="GO" id="GO:0003677">
    <property type="term" value="F:DNA binding"/>
    <property type="evidence" value="ECO:0007669"/>
    <property type="project" value="UniProtKB-KW"/>
</dbReference>
<proteinExistence type="predicted"/>
<protein>
    <submittedName>
        <fullName evidence="6">DNA-binding IclR family transcriptional regulator</fullName>
    </submittedName>
</protein>
<organism evidence="6 7">
    <name type="scientific">Naumannella cuiyingiana</name>
    <dbReference type="NCBI Taxonomy" id="1347891"/>
    <lineage>
        <taxon>Bacteria</taxon>
        <taxon>Bacillati</taxon>
        <taxon>Actinomycetota</taxon>
        <taxon>Actinomycetes</taxon>
        <taxon>Propionibacteriales</taxon>
        <taxon>Propionibacteriaceae</taxon>
        <taxon>Naumannella</taxon>
    </lineage>
</organism>
<feature type="domain" description="HTH iclR-type" evidence="4">
    <location>
        <begin position="11"/>
        <end position="74"/>
    </location>
</feature>
<accession>A0A7Z0D9M7</accession>
<dbReference type="GO" id="GO:0045892">
    <property type="term" value="P:negative regulation of DNA-templated transcription"/>
    <property type="evidence" value="ECO:0007669"/>
    <property type="project" value="TreeGrafter"/>
</dbReference>
<evidence type="ECO:0000256" key="1">
    <source>
        <dbReference type="ARBA" id="ARBA00023015"/>
    </source>
</evidence>
<comment type="caution">
    <text evidence="6">The sequence shown here is derived from an EMBL/GenBank/DDBJ whole genome shotgun (WGS) entry which is preliminary data.</text>
</comment>
<dbReference type="Gene3D" id="3.30.450.40">
    <property type="match status" value="1"/>
</dbReference>
<dbReference type="PROSITE" id="PS51077">
    <property type="entry name" value="HTH_ICLR"/>
    <property type="match status" value="1"/>
</dbReference>
<dbReference type="PANTHER" id="PTHR30136:SF24">
    <property type="entry name" value="HTH-TYPE TRANSCRIPTIONAL REPRESSOR ALLR"/>
    <property type="match status" value="1"/>
</dbReference>
<dbReference type="RefSeq" id="WP_179445332.1">
    <property type="nucleotide sequence ID" value="NZ_JACBZS010000001.1"/>
</dbReference>
<keyword evidence="2 6" id="KW-0238">DNA-binding</keyword>
<dbReference type="SMART" id="SM00346">
    <property type="entry name" value="HTH_ICLR"/>
    <property type="match status" value="1"/>
</dbReference>
<dbReference type="GO" id="GO:0003700">
    <property type="term" value="F:DNA-binding transcription factor activity"/>
    <property type="evidence" value="ECO:0007669"/>
    <property type="project" value="TreeGrafter"/>
</dbReference>
<dbReference type="Proteomes" id="UP000527616">
    <property type="component" value="Unassembled WGS sequence"/>
</dbReference>
<dbReference type="Pfam" id="PF09339">
    <property type="entry name" value="HTH_IclR"/>
    <property type="match status" value="1"/>
</dbReference>
<gene>
    <name evidence="6" type="ORF">GGQ54_002079</name>
</gene>
<dbReference type="InterPro" id="IPR029016">
    <property type="entry name" value="GAF-like_dom_sf"/>
</dbReference>
<dbReference type="Pfam" id="PF01614">
    <property type="entry name" value="IclR_C"/>
    <property type="match status" value="1"/>
</dbReference>
<dbReference type="EMBL" id="JACBZS010000001">
    <property type="protein sequence ID" value="NYI71519.1"/>
    <property type="molecule type" value="Genomic_DNA"/>
</dbReference>
<evidence type="ECO:0000259" key="4">
    <source>
        <dbReference type="PROSITE" id="PS51077"/>
    </source>
</evidence>
<dbReference type="PROSITE" id="PS51078">
    <property type="entry name" value="ICLR_ED"/>
    <property type="match status" value="1"/>
</dbReference>
<feature type="domain" description="IclR-ED" evidence="5">
    <location>
        <begin position="75"/>
        <end position="222"/>
    </location>
</feature>
<evidence type="ECO:0000313" key="7">
    <source>
        <dbReference type="Proteomes" id="UP000527616"/>
    </source>
</evidence>
<dbReference type="SUPFAM" id="SSF46785">
    <property type="entry name" value="Winged helix' DNA-binding domain"/>
    <property type="match status" value="1"/>
</dbReference>
<dbReference type="SUPFAM" id="SSF55781">
    <property type="entry name" value="GAF domain-like"/>
    <property type="match status" value="1"/>
</dbReference>
<keyword evidence="3" id="KW-0804">Transcription</keyword>
<evidence type="ECO:0000256" key="2">
    <source>
        <dbReference type="ARBA" id="ARBA00023125"/>
    </source>
</evidence>
<sequence length="222" mass="22862">MTARSVGGETSQTLDRGLAVLELLARADRTGGWTVTELAAELGVGRPVIYRLVASLGAHELAARGEDGRIRLGLGAGRIAGAVLPVLRATAMPVLRALADDLGVTAHLTVAEHDAAYALAVVEPRVADLHVGYRVGTRHPLDAGAAGRAIIAGREAGWSEPQPEPVRTSGELQPGAHGLAAPVLGLPGIEASVGVVALTELDRPEYAARVLRAADDLRRAAG</sequence>
<keyword evidence="7" id="KW-1185">Reference proteome</keyword>
<name>A0A7Z0D9M7_9ACTN</name>
<evidence type="ECO:0000259" key="5">
    <source>
        <dbReference type="PROSITE" id="PS51078"/>
    </source>
</evidence>
<dbReference type="InterPro" id="IPR036388">
    <property type="entry name" value="WH-like_DNA-bd_sf"/>
</dbReference>
<dbReference type="PANTHER" id="PTHR30136">
    <property type="entry name" value="HELIX-TURN-HELIX TRANSCRIPTIONAL REGULATOR, ICLR FAMILY"/>
    <property type="match status" value="1"/>
</dbReference>
<evidence type="ECO:0000313" key="6">
    <source>
        <dbReference type="EMBL" id="NYI71519.1"/>
    </source>
</evidence>
<keyword evidence="1" id="KW-0805">Transcription regulation</keyword>
<dbReference type="Gene3D" id="1.10.10.10">
    <property type="entry name" value="Winged helix-like DNA-binding domain superfamily/Winged helix DNA-binding domain"/>
    <property type="match status" value="1"/>
</dbReference>
<reference evidence="6 7" key="1">
    <citation type="submission" date="2020-07" db="EMBL/GenBank/DDBJ databases">
        <title>Sequencing the genomes of 1000 actinobacteria strains.</title>
        <authorList>
            <person name="Klenk H.-P."/>
        </authorList>
    </citation>
    <scope>NUCLEOTIDE SEQUENCE [LARGE SCALE GENOMIC DNA]</scope>
    <source>
        <strain evidence="6 7">DSM 103164</strain>
    </source>
</reference>
<evidence type="ECO:0000256" key="3">
    <source>
        <dbReference type="ARBA" id="ARBA00023163"/>
    </source>
</evidence>
<dbReference type="InterPro" id="IPR005471">
    <property type="entry name" value="Tscrpt_reg_IclR_N"/>
</dbReference>
<dbReference type="InterPro" id="IPR014757">
    <property type="entry name" value="Tscrpt_reg_IclR_C"/>
</dbReference>
<dbReference type="InterPro" id="IPR050707">
    <property type="entry name" value="HTH_MetabolicPath_Reg"/>
</dbReference>
<dbReference type="AlphaFoldDB" id="A0A7Z0D9M7"/>